<sequence length="70" mass="8061">MSIKFTLEYWEDDGWFVGRLKEVPGVFSQGETLKNLKENIQDAYQMMLAEQGVLPVIREKTHKIPVAVHA</sequence>
<dbReference type="STRING" id="1817893.AUJ66_01195"/>
<dbReference type="EMBL" id="MNUO01000017">
    <property type="protein sequence ID" value="OIN98305.1"/>
    <property type="molecule type" value="Genomic_DNA"/>
</dbReference>
<organism evidence="1 2">
    <name type="scientific">Candidatus Desantisbacteria bacterium CG1_02_38_46</name>
    <dbReference type="NCBI Taxonomy" id="1817893"/>
    <lineage>
        <taxon>Bacteria</taxon>
        <taxon>Candidatus Desantisiibacteriota</taxon>
    </lineage>
</organism>
<evidence type="ECO:0000313" key="1">
    <source>
        <dbReference type="EMBL" id="OIN98305.1"/>
    </source>
</evidence>
<dbReference type="AlphaFoldDB" id="A0A1J4SFT9"/>
<dbReference type="Proteomes" id="UP000182278">
    <property type="component" value="Unassembled WGS sequence"/>
</dbReference>
<evidence type="ECO:0000313" key="2">
    <source>
        <dbReference type="Proteomes" id="UP000182278"/>
    </source>
</evidence>
<dbReference type="Gene3D" id="3.30.160.250">
    <property type="match status" value="1"/>
</dbReference>
<dbReference type="SUPFAM" id="SSF143100">
    <property type="entry name" value="TTHA1013/TTHA0281-like"/>
    <property type="match status" value="1"/>
</dbReference>
<name>A0A1J4SFT9_9BACT</name>
<dbReference type="InterPro" id="IPR035069">
    <property type="entry name" value="TTHA1013/TTHA0281-like"/>
</dbReference>
<proteinExistence type="predicted"/>
<reference evidence="1 2" key="1">
    <citation type="journal article" date="2016" name="Environ. Microbiol.">
        <title>Genomic resolution of a cold subsurface aquifer community provides metabolic insights for novel microbes adapted to high CO concentrations.</title>
        <authorList>
            <person name="Probst A.J."/>
            <person name="Castelle C.J."/>
            <person name="Singh A."/>
            <person name="Brown C.T."/>
            <person name="Anantharaman K."/>
            <person name="Sharon I."/>
            <person name="Hug L.A."/>
            <person name="Burstein D."/>
            <person name="Emerson J.B."/>
            <person name="Thomas B.C."/>
            <person name="Banfield J.F."/>
        </authorList>
    </citation>
    <scope>NUCLEOTIDE SEQUENCE [LARGE SCALE GENOMIC DNA]</scope>
    <source>
        <strain evidence="1">CG1_02_38_46</strain>
    </source>
</reference>
<accession>A0A1J4SFT9</accession>
<protein>
    <submittedName>
        <fullName evidence="1">HicB family protein</fullName>
    </submittedName>
</protein>
<comment type="caution">
    <text evidence="1">The sequence shown here is derived from an EMBL/GenBank/DDBJ whole genome shotgun (WGS) entry which is preliminary data.</text>
</comment>
<gene>
    <name evidence="1" type="ORF">AUJ66_01195</name>
</gene>